<dbReference type="InterPro" id="IPR000873">
    <property type="entry name" value="AMP-dep_synth/lig_dom"/>
</dbReference>
<evidence type="ECO:0000256" key="4">
    <source>
        <dbReference type="ARBA" id="ARBA00036813"/>
    </source>
</evidence>
<dbReference type="PANTHER" id="PTHR43201">
    <property type="entry name" value="ACYL-COA SYNTHETASE"/>
    <property type="match status" value="1"/>
</dbReference>
<comment type="caution">
    <text evidence="11">The sequence shown here is derived from an EMBL/GenBank/DDBJ whole genome shotgun (WGS) entry which is preliminary data.</text>
</comment>
<comment type="similarity">
    <text evidence="1">Belongs to the ATP-dependent AMP-binding enzyme family.</text>
</comment>
<dbReference type="EC" id="6.2.1.3" evidence="3"/>
<dbReference type="AlphaFoldDB" id="A0A1E3SZR1"/>
<dbReference type="Gene3D" id="3.40.50.12780">
    <property type="entry name" value="N-terminal domain of ligase-like"/>
    <property type="match status" value="1"/>
</dbReference>
<proteinExistence type="inferred from homology"/>
<dbReference type="Pfam" id="PF13193">
    <property type="entry name" value="AMP-binding_C"/>
    <property type="match status" value="1"/>
</dbReference>
<evidence type="ECO:0000256" key="1">
    <source>
        <dbReference type="ARBA" id="ARBA00006432"/>
    </source>
</evidence>
<dbReference type="Gene3D" id="3.30.300.30">
    <property type="match status" value="1"/>
</dbReference>
<dbReference type="InterPro" id="IPR025110">
    <property type="entry name" value="AMP-bd_C"/>
</dbReference>
<evidence type="ECO:0000256" key="7">
    <source>
        <dbReference type="ARBA" id="ARBA00080667"/>
    </source>
</evidence>
<dbReference type="GO" id="GO:0004467">
    <property type="term" value="F:long-chain fatty acid-CoA ligase activity"/>
    <property type="evidence" value="ECO:0007669"/>
    <property type="project" value="UniProtKB-EC"/>
</dbReference>
<dbReference type="NCBIfam" id="NF004837">
    <property type="entry name" value="PRK06187.1"/>
    <property type="match status" value="1"/>
</dbReference>
<evidence type="ECO:0000313" key="11">
    <source>
        <dbReference type="EMBL" id="ODR07083.1"/>
    </source>
</evidence>
<dbReference type="InterPro" id="IPR045851">
    <property type="entry name" value="AMP-bd_C_sf"/>
</dbReference>
<feature type="domain" description="AMP-dependent synthetase/ligase" evidence="9">
    <location>
        <begin position="12"/>
        <end position="370"/>
    </location>
</feature>
<dbReference type="RefSeq" id="WP_069400164.1">
    <property type="nucleotide sequence ID" value="NZ_MIHC01000014.1"/>
</dbReference>
<dbReference type="SUPFAM" id="SSF56801">
    <property type="entry name" value="Acetyl-CoA synthetase-like"/>
    <property type="match status" value="1"/>
</dbReference>
<evidence type="ECO:0000259" key="9">
    <source>
        <dbReference type="Pfam" id="PF00501"/>
    </source>
</evidence>
<name>A0A1E3SZR1_9MYCO</name>
<keyword evidence="2 11" id="KW-0436">Ligase</keyword>
<comment type="catalytic activity">
    <reaction evidence="4">
        <text>a long-chain fatty acid + ATP + CoA = a long-chain fatty acyl-CoA + AMP + diphosphate</text>
        <dbReference type="Rhea" id="RHEA:15421"/>
        <dbReference type="ChEBI" id="CHEBI:30616"/>
        <dbReference type="ChEBI" id="CHEBI:33019"/>
        <dbReference type="ChEBI" id="CHEBI:57287"/>
        <dbReference type="ChEBI" id="CHEBI:57560"/>
        <dbReference type="ChEBI" id="CHEBI:83139"/>
        <dbReference type="ChEBI" id="CHEBI:456215"/>
        <dbReference type="EC" id="6.2.1.3"/>
    </reaction>
</comment>
<evidence type="ECO:0000259" key="10">
    <source>
        <dbReference type="Pfam" id="PF13193"/>
    </source>
</evidence>
<dbReference type="GO" id="GO:0031956">
    <property type="term" value="F:medium-chain fatty acid-CoA ligase activity"/>
    <property type="evidence" value="ECO:0007669"/>
    <property type="project" value="TreeGrafter"/>
</dbReference>
<accession>A0A1E3SZR1</accession>
<reference evidence="12" key="1">
    <citation type="submission" date="2016-09" db="EMBL/GenBank/DDBJ databases">
        <authorList>
            <person name="Greninger A.L."/>
            <person name="Jerome K.R."/>
            <person name="Mcnair B."/>
            <person name="Wallis C."/>
            <person name="Fang F."/>
        </authorList>
    </citation>
    <scope>NUCLEOTIDE SEQUENCE [LARGE SCALE GENOMIC DNA]</scope>
    <source>
        <strain evidence="12">BC1_M4</strain>
    </source>
</reference>
<evidence type="ECO:0000256" key="8">
    <source>
        <dbReference type="ARBA" id="ARBA00083882"/>
    </source>
</evidence>
<sequence length="509" mass="55140">MWLTQSLHRELRLCPERIATIHRDRRRTVAESAERIARFAAALAAMGVCPGDRVAILALNSDRYHECLLAVPWCGGVVNPINTRWAVPEVAFALAQSGTKLLLVDDLFVAEVAALREQLPELRTVVYMGENVTPPGMFGYEQLIAEHVPCEDRRAGGDALFGLFYTGGTTGTPKAVMLTHHNLLMSALGALASERLITRGGRILHAAPMFHLADLGHWVLGNLVGSTHVTIPSFTTEAVVEAVDEHAITDVLLVPTMLRTLVDHVDDGARLGTVRNVLYGASPMPEDLLRRAMTLFGSANFTQVYGMTELACFASLLSSAAHDHPVRRRGVGKPALHNEIRIVDDADQQVACGTVGEVVVRGDNVTVGYWANPEATAAAVREGWLHTGDVGYLDADGYLYVVDRLKDMIITGGENVYTTEVENALTEHPAVALCAVFGLPDPQWGESVEAAVVLAPGTHASESELREHCRGLVAGYKVPRRIAFVDQMPLSGTGKVLKRELVKAFAATR</sequence>
<gene>
    <name evidence="11" type="ORF">BHQ21_10165</name>
</gene>
<keyword evidence="12" id="KW-1185">Reference proteome</keyword>
<evidence type="ECO:0000256" key="5">
    <source>
        <dbReference type="ARBA" id="ARBA00069710"/>
    </source>
</evidence>
<evidence type="ECO:0000256" key="2">
    <source>
        <dbReference type="ARBA" id="ARBA00022598"/>
    </source>
</evidence>
<dbReference type="STRING" id="243061.AWC25_15835"/>
<dbReference type="EMBL" id="MIHC01000014">
    <property type="protein sequence ID" value="ODR07083.1"/>
    <property type="molecule type" value="Genomic_DNA"/>
</dbReference>
<protein>
    <recommendedName>
        <fullName evidence="5">Long-chain-fatty-acid--CoA ligase FadD13</fullName>
        <ecNumber evidence="3">6.2.1.3</ecNumber>
    </recommendedName>
    <alternativeName>
        <fullName evidence="6">Fatty acyl-CoA ligase</fullName>
    </alternativeName>
    <alternativeName>
        <fullName evidence="8">Fatty acyl-CoA synthetase</fullName>
    </alternativeName>
    <alternativeName>
        <fullName evidence="7">Very-long-chain fatty-acyl-CoA synthetase</fullName>
    </alternativeName>
</protein>
<dbReference type="FunFam" id="3.30.300.30:FF:000008">
    <property type="entry name" value="2,3-dihydroxybenzoate-AMP ligase"/>
    <property type="match status" value="1"/>
</dbReference>
<organism evidence="11 12">
    <name type="scientific">Mycobacterium sherrisii</name>
    <dbReference type="NCBI Taxonomy" id="243061"/>
    <lineage>
        <taxon>Bacteria</taxon>
        <taxon>Bacillati</taxon>
        <taxon>Actinomycetota</taxon>
        <taxon>Actinomycetes</taxon>
        <taxon>Mycobacteriales</taxon>
        <taxon>Mycobacteriaceae</taxon>
        <taxon>Mycobacterium</taxon>
        <taxon>Mycobacterium simiae complex</taxon>
    </lineage>
</organism>
<feature type="domain" description="AMP-binding enzyme C-terminal" evidence="10">
    <location>
        <begin position="420"/>
        <end position="495"/>
    </location>
</feature>
<dbReference type="InterPro" id="IPR042099">
    <property type="entry name" value="ANL_N_sf"/>
</dbReference>
<evidence type="ECO:0000313" key="12">
    <source>
        <dbReference type="Proteomes" id="UP000094224"/>
    </source>
</evidence>
<dbReference type="Proteomes" id="UP000094224">
    <property type="component" value="Unassembled WGS sequence"/>
</dbReference>
<dbReference type="Pfam" id="PF00501">
    <property type="entry name" value="AMP-binding"/>
    <property type="match status" value="1"/>
</dbReference>
<evidence type="ECO:0000256" key="3">
    <source>
        <dbReference type="ARBA" id="ARBA00026121"/>
    </source>
</evidence>
<dbReference type="PANTHER" id="PTHR43201:SF32">
    <property type="entry name" value="2-SUCCINYLBENZOATE--COA LIGASE, CHLOROPLASTIC_PEROXISOMAL"/>
    <property type="match status" value="1"/>
</dbReference>
<evidence type="ECO:0000256" key="6">
    <source>
        <dbReference type="ARBA" id="ARBA00076959"/>
    </source>
</evidence>